<protein>
    <submittedName>
        <fullName evidence="1">Uncharacterized protein</fullName>
    </submittedName>
</protein>
<dbReference type="PANTHER" id="PTHR33240">
    <property type="entry name" value="OS08G0508500 PROTEIN"/>
    <property type="match status" value="1"/>
</dbReference>
<dbReference type="AlphaFoldDB" id="A0A803Q9P1"/>
<proteinExistence type="predicted"/>
<organism evidence="1 2">
    <name type="scientific">Cannabis sativa</name>
    <name type="common">Hemp</name>
    <name type="synonym">Marijuana</name>
    <dbReference type="NCBI Taxonomy" id="3483"/>
    <lineage>
        <taxon>Eukaryota</taxon>
        <taxon>Viridiplantae</taxon>
        <taxon>Streptophyta</taxon>
        <taxon>Embryophyta</taxon>
        <taxon>Tracheophyta</taxon>
        <taxon>Spermatophyta</taxon>
        <taxon>Magnoliopsida</taxon>
        <taxon>eudicotyledons</taxon>
        <taxon>Gunneridae</taxon>
        <taxon>Pentapetalae</taxon>
        <taxon>rosids</taxon>
        <taxon>fabids</taxon>
        <taxon>Rosales</taxon>
        <taxon>Cannabaceae</taxon>
        <taxon>Cannabis</taxon>
    </lineage>
</organism>
<sequence>MGLETRDLKPCPTYLYEFTCEGIASNEKITLPLIMGEAPQTVTKMTKSVVVDIPSVYNVIIGRPTLIYHTRAATSVRYLAVKFLTSHGNDIVRGDQLAVRECNSVVMKGQPQLGTQLFQATTFEHACQSG</sequence>
<reference evidence="1" key="1">
    <citation type="submission" date="2018-11" db="EMBL/GenBank/DDBJ databases">
        <authorList>
            <person name="Grassa J C."/>
        </authorList>
    </citation>
    <scope>NUCLEOTIDE SEQUENCE [LARGE SCALE GENOMIC DNA]</scope>
</reference>
<name>A0A803Q9P1_CANSA</name>
<evidence type="ECO:0000313" key="2">
    <source>
        <dbReference type="Proteomes" id="UP000596661"/>
    </source>
</evidence>
<keyword evidence="2" id="KW-1185">Reference proteome</keyword>
<dbReference type="Gramene" id="evm.model.08.1751">
    <property type="protein sequence ID" value="cds.evm.model.08.1751"/>
    <property type="gene ID" value="evm.TU.08.1751"/>
</dbReference>
<dbReference type="EnsemblPlants" id="evm.model.08.1751">
    <property type="protein sequence ID" value="cds.evm.model.08.1751"/>
    <property type="gene ID" value="evm.TU.08.1751"/>
</dbReference>
<dbReference type="Proteomes" id="UP000596661">
    <property type="component" value="Chromosome 8"/>
</dbReference>
<reference evidence="1" key="2">
    <citation type="submission" date="2021-03" db="UniProtKB">
        <authorList>
            <consortium name="EnsemblPlants"/>
        </authorList>
    </citation>
    <scope>IDENTIFICATION</scope>
</reference>
<dbReference type="PANTHER" id="PTHR33240:SF15">
    <property type="entry name" value="GAG-PRO-LIKE PROTEIN"/>
    <property type="match status" value="1"/>
</dbReference>
<evidence type="ECO:0000313" key="1">
    <source>
        <dbReference type="EnsemblPlants" id="cds.evm.model.08.1751"/>
    </source>
</evidence>
<dbReference type="EMBL" id="UZAU01000716">
    <property type="status" value="NOT_ANNOTATED_CDS"/>
    <property type="molecule type" value="Genomic_DNA"/>
</dbReference>
<accession>A0A803Q9P1</accession>